<evidence type="ECO:0008006" key="3">
    <source>
        <dbReference type="Google" id="ProtNLM"/>
    </source>
</evidence>
<dbReference type="Proteomes" id="UP001454036">
    <property type="component" value="Unassembled WGS sequence"/>
</dbReference>
<reference evidence="1 2" key="1">
    <citation type="submission" date="2024-01" db="EMBL/GenBank/DDBJ databases">
        <title>The complete chloroplast genome sequence of Lithospermum erythrorhizon: insights into the phylogenetic relationship among Boraginaceae species and the maternal lineages of purple gromwells.</title>
        <authorList>
            <person name="Okada T."/>
            <person name="Watanabe K."/>
        </authorList>
    </citation>
    <scope>NUCLEOTIDE SEQUENCE [LARGE SCALE GENOMIC DNA]</scope>
</reference>
<name>A0AAV3P2S6_LITER</name>
<keyword evidence="2" id="KW-1185">Reference proteome</keyword>
<dbReference type="EMBL" id="BAABME010000767">
    <property type="protein sequence ID" value="GAA0145346.1"/>
    <property type="molecule type" value="Genomic_DNA"/>
</dbReference>
<dbReference type="PANTHER" id="PTHR33116">
    <property type="entry name" value="REVERSE TRANSCRIPTASE ZINC-BINDING DOMAIN-CONTAINING PROTEIN-RELATED-RELATED"/>
    <property type="match status" value="1"/>
</dbReference>
<dbReference type="PANTHER" id="PTHR33116:SF80">
    <property type="entry name" value="REVERSE TRANSCRIPTASE ZINC-BINDING DOMAIN-CONTAINING PROTEIN"/>
    <property type="match status" value="1"/>
</dbReference>
<accession>A0AAV3P2S6</accession>
<organism evidence="1 2">
    <name type="scientific">Lithospermum erythrorhizon</name>
    <name type="common">Purple gromwell</name>
    <name type="synonym">Lithospermum officinale var. erythrorhizon</name>
    <dbReference type="NCBI Taxonomy" id="34254"/>
    <lineage>
        <taxon>Eukaryota</taxon>
        <taxon>Viridiplantae</taxon>
        <taxon>Streptophyta</taxon>
        <taxon>Embryophyta</taxon>
        <taxon>Tracheophyta</taxon>
        <taxon>Spermatophyta</taxon>
        <taxon>Magnoliopsida</taxon>
        <taxon>eudicotyledons</taxon>
        <taxon>Gunneridae</taxon>
        <taxon>Pentapetalae</taxon>
        <taxon>asterids</taxon>
        <taxon>lamiids</taxon>
        <taxon>Boraginales</taxon>
        <taxon>Boraginaceae</taxon>
        <taxon>Boraginoideae</taxon>
        <taxon>Lithospermeae</taxon>
        <taxon>Lithospermum</taxon>
    </lineage>
</organism>
<sequence>MPKMISTRLSKILPHIISDCQTRFTQGRVIQDNILLTQEFTHYLDQPCLSGNVMLKLDMTKAFDMLSWKFLKAILKKFGFSADWIARVINCISNSWFSVLVNGSTVIFSNGARSSLSKINQLLKHYQEVSGQVINKEKSTCIMSSKLTESRKKLILYYTAFKKEVLPFIYLGIPIYKAHHVCFGSPTTFNIWSHYAELFGILPDEINTVVQALTVWNLSTTTPGHIRHIIPIIILWALWEAMNKAKHGERTYSFHAIQKRIDNIIHYIGKTDLLHYKHWKGDFNVAVYLRIPVLKPQQKPPQILRWSTPPSGRLKLNIDGAFKNGRAEIAAAYIMLKWCIDTPLLVNCMETHKGHWKLPDQISRELKALLSLEKQGIPYVRG</sequence>
<dbReference type="AlphaFoldDB" id="A0AAV3P2S6"/>
<protein>
    <recommendedName>
        <fullName evidence="3">Reverse transcriptase domain-containing protein</fullName>
    </recommendedName>
</protein>
<comment type="caution">
    <text evidence="1">The sequence shown here is derived from an EMBL/GenBank/DDBJ whole genome shotgun (WGS) entry which is preliminary data.</text>
</comment>
<evidence type="ECO:0000313" key="1">
    <source>
        <dbReference type="EMBL" id="GAA0145346.1"/>
    </source>
</evidence>
<proteinExistence type="predicted"/>
<evidence type="ECO:0000313" key="2">
    <source>
        <dbReference type="Proteomes" id="UP001454036"/>
    </source>
</evidence>
<gene>
    <name evidence="1" type="ORF">LIER_05564</name>
</gene>